<reference evidence="1" key="2">
    <citation type="journal article" date="2015" name="Fish Shellfish Immunol.">
        <title>Early steps in the European eel (Anguilla anguilla)-Vibrio vulnificus interaction in the gills: Role of the RtxA13 toxin.</title>
        <authorList>
            <person name="Callol A."/>
            <person name="Pajuelo D."/>
            <person name="Ebbesson L."/>
            <person name="Teles M."/>
            <person name="MacKenzie S."/>
            <person name="Amaro C."/>
        </authorList>
    </citation>
    <scope>NUCLEOTIDE SEQUENCE</scope>
</reference>
<evidence type="ECO:0000313" key="1">
    <source>
        <dbReference type="EMBL" id="JAH40580.1"/>
    </source>
</evidence>
<proteinExistence type="predicted"/>
<accession>A0A0E9SIS6</accession>
<dbReference type="AlphaFoldDB" id="A0A0E9SIS6"/>
<name>A0A0E9SIS6_ANGAN</name>
<reference evidence="1" key="1">
    <citation type="submission" date="2014-11" db="EMBL/GenBank/DDBJ databases">
        <authorList>
            <person name="Amaro Gonzalez C."/>
        </authorList>
    </citation>
    <scope>NUCLEOTIDE SEQUENCE</scope>
</reference>
<sequence length="39" mass="4953">MYYLFTFYIYMFDQCRMRTDLLFHCLAMSMSKQYKSDPY</sequence>
<organism evidence="1">
    <name type="scientific">Anguilla anguilla</name>
    <name type="common">European freshwater eel</name>
    <name type="synonym">Muraena anguilla</name>
    <dbReference type="NCBI Taxonomy" id="7936"/>
    <lineage>
        <taxon>Eukaryota</taxon>
        <taxon>Metazoa</taxon>
        <taxon>Chordata</taxon>
        <taxon>Craniata</taxon>
        <taxon>Vertebrata</taxon>
        <taxon>Euteleostomi</taxon>
        <taxon>Actinopterygii</taxon>
        <taxon>Neopterygii</taxon>
        <taxon>Teleostei</taxon>
        <taxon>Anguilliformes</taxon>
        <taxon>Anguillidae</taxon>
        <taxon>Anguilla</taxon>
    </lineage>
</organism>
<protein>
    <submittedName>
        <fullName evidence="1">Uncharacterized protein</fullName>
    </submittedName>
</protein>
<dbReference type="EMBL" id="GBXM01100802">
    <property type="protein sequence ID" value="JAH07775.1"/>
    <property type="molecule type" value="Transcribed_RNA"/>
</dbReference>
<dbReference type="EMBL" id="GBXM01067997">
    <property type="protein sequence ID" value="JAH40580.1"/>
    <property type="molecule type" value="Transcribed_RNA"/>
</dbReference>